<organism evidence="4 5">
    <name type="scientific">Pedobacter kyungheensis</name>
    <dbReference type="NCBI Taxonomy" id="1069985"/>
    <lineage>
        <taxon>Bacteria</taxon>
        <taxon>Pseudomonadati</taxon>
        <taxon>Bacteroidota</taxon>
        <taxon>Sphingobacteriia</taxon>
        <taxon>Sphingobacteriales</taxon>
        <taxon>Sphingobacteriaceae</taxon>
        <taxon>Pedobacter</taxon>
    </lineage>
</organism>
<proteinExistence type="inferred from homology"/>
<keyword evidence="2" id="KW-1277">Toxin-antitoxin system</keyword>
<evidence type="ECO:0000256" key="1">
    <source>
        <dbReference type="ARBA" id="ARBA00006226"/>
    </source>
</evidence>
<name>A0A0C1DFT0_9SPHI</name>
<keyword evidence="5" id="KW-1185">Reference proteome</keyword>
<dbReference type="InterPro" id="IPR051803">
    <property type="entry name" value="TA_system_RelE-like_toxin"/>
</dbReference>
<dbReference type="InterPro" id="IPR028344">
    <property type="entry name" value="ParE1/4"/>
</dbReference>
<dbReference type="PIRSF" id="PIRSF029218">
    <property type="entry name" value="ParE"/>
    <property type="match status" value="1"/>
</dbReference>
<gene>
    <name evidence="4" type="ORF">OC25_01655</name>
</gene>
<dbReference type="Gene3D" id="3.30.2310.20">
    <property type="entry name" value="RelE-like"/>
    <property type="match status" value="1"/>
</dbReference>
<dbReference type="Pfam" id="PF05016">
    <property type="entry name" value="ParE_toxin"/>
    <property type="match status" value="1"/>
</dbReference>
<dbReference type="InterPro" id="IPR007712">
    <property type="entry name" value="RelE/ParE_toxin"/>
</dbReference>
<protein>
    <recommendedName>
        <fullName evidence="3">Toxin</fullName>
    </recommendedName>
</protein>
<dbReference type="AlphaFoldDB" id="A0A0C1DFT0"/>
<reference evidence="4 5" key="1">
    <citation type="submission" date="2014-10" db="EMBL/GenBank/DDBJ databases">
        <title>Pedobacter Kyungheensis.</title>
        <authorList>
            <person name="Anderson B.M."/>
            <person name="Newman J.D."/>
        </authorList>
    </citation>
    <scope>NUCLEOTIDE SEQUENCE [LARGE SCALE GENOMIC DNA]</scope>
    <source>
        <strain evidence="4 5">KACC 16221</strain>
    </source>
</reference>
<dbReference type="PANTHER" id="PTHR33755">
    <property type="entry name" value="TOXIN PARE1-RELATED"/>
    <property type="match status" value="1"/>
</dbReference>
<evidence type="ECO:0000313" key="4">
    <source>
        <dbReference type="EMBL" id="KIA96486.1"/>
    </source>
</evidence>
<comment type="similarity">
    <text evidence="1 3">Belongs to the RelE toxin family.</text>
</comment>
<evidence type="ECO:0000256" key="3">
    <source>
        <dbReference type="PIRNR" id="PIRNR029218"/>
    </source>
</evidence>
<evidence type="ECO:0000313" key="5">
    <source>
        <dbReference type="Proteomes" id="UP000031246"/>
    </source>
</evidence>
<dbReference type="PANTHER" id="PTHR33755:SF9">
    <property type="entry name" value="TOXIN PARE1"/>
    <property type="match status" value="1"/>
</dbReference>
<dbReference type="RefSeq" id="WP_039471059.1">
    <property type="nucleotide sequence ID" value="NZ_JSYN01000002.1"/>
</dbReference>
<evidence type="ECO:0000256" key="2">
    <source>
        <dbReference type="ARBA" id="ARBA00022649"/>
    </source>
</evidence>
<dbReference type="InterPro" id="IPR035093">
    <property type="entry name" value="RelE/ParE_toxin_dom_sf"/>
</dbReference>
<dbReference type="OrthoDB" id="7173315at2"/>
<dbReference type="Proteomes" id="UP000031246">
    <property type="component" value="Unassembled WGS sequence"/>
</dbReference>
<comment type="caution">
    <text evidence="4">The sequence shown here is derived from an EMBL/GenBank/DDBJ whole genome shotgun (WGS) entry which is preliminary data.</text>
</comment>
<sequence length="100" mass="11973">MAKFSLSHKALEDLSEIWNYTYDVWSEKQADKYYKLLMGFCDQIVERPEIGRNYKETNQDIFGIKAGEHIIFYRIMENREIEIARILHAKMDLEGKMSEF</sequence>
<dbReference type="EMBL" id="JSYN01000002">
    <property type="protein sequence ID" value="KIA96486.1"/>
    <property type="molecule type" value="Genomic_DNA"/>
</dbReference>
<accession>A0A0C1DFT0</accession>